<gene>
    <name evidence="6" type="ORF">SCUCBS95973_003330</name>
</gene>
<comment type="caution">
    <text evidence="6">The sequence shown here is derived from an EMBL/GenBank/DDBJ whole genome shotgun (WGS) entry which is preliminary data.</text>
</comment>
<keyword evidence="7" id="KW-1185">Reference proteome</keyword>
<dbReference type="Pfam" id="PF25782">
    <property type="entry name" value="TPR_CAND1"/>
    <property type="match status" value="1"/>
</dbReference>
<proteinExistence type="inferred from homology"/>
<feature type="region of interest" description="Disordered" evidence="4">
    <location>
        <begin position="504"/>
        <end position="537"/>
    </location>
</feature>
<dbReference type="Gene3D" id="1.25.10.10">
    <property type="entry name" value="Leucine-rich Repeat Variant"/>
    <property type="match status" value="1"/>
</dbReference>
<dbReference type="Proteomes" id="UP001642405">
    <property type="component" value="Unassembled WGS sequence"/>
</dbReference>
<evidence type="ECO:0000256" key="4">
    <source>
        <dbReference type="SAM" id="MobiDB-lite"/>
    </source>
</evidence>
<dbReference type="InterPro" id="IPR013932">
    <property type="entry name" value="TATA-bd_TIP120"/>
</dbReference>
<evidence type="ECO:0000256" key="3">
    <source>
        <dbReference type="ARBA" id="ARBA00022786"/>
    </source>
</evidence>
<protein>
    <recommendedName>
        <fullName evidence="5">TATA-binding protein interacting (TIP20) domain-containing protein</fullName>
    </recommendedName>
</protein>
<keyword evidence="3" id="KW-0833">Ubl conjugation pathway</keyword>
<reference evidence="6 7" key="1">
    <citation type="submission" date="2024-01" db="EMBL/GenBank/DDBJ databases">
        <authorList>
            <person name="Allen C."/>
            <person name="Tagirdzhanova G."/>
        </authorList>
    </citation>
    <scope>NUCLEOTIDE SEQUENCE [LARGE SCALE GENOMIC DNA]</scope>
</reference>
<dbReference type="InterPro" id="IPR011989">
    <property type="entry name" value="ARM-like"/>
</dbReference>
<keyword evidence="2" id="KW-0677">Repeat</keyword>
<evidence type="ECO:0000313" key="6">
    <source>
        <dbReference type="EMBL" id="CAK7217968.1"/>
    </source>
</evidence>
<feature type="region of interest" description="Disordered" evidence="4">
    <location>
        <begin position="164"/>
        <end position="191"/>
    </location>
</feature>
<comment type="similarity">
    <text evidence="1">Belongs to the CAND family.</text>
</comment>
<evidence type="ECO:0000259" key="5">
    <source>
        <dbReference type="Pfam" id="PF08623"/>
    </source>
</evidence>
<evidence type="ECO:0000313" key="7">
    <source>
        <dbReference type="Proteomes" id="UP001642405"/>
    </source>
</evidence>
<feature type="domain" description="TATA-binding protein interacting (TIP20)" evidence="5">
    <location>
        <begin position="1178"/>
        <end position="1352"/>
    </location>
</feature>
<feature type="region of interest" description="Disordered" evidence="4">
    <location>
        <begin position="382"/>
        <end position="413"/>
    </location>
</feature>
<dbReference type="InterPro" id="IPR039852">
    <property type="entry name" value="CAND1/CAND2"/>
</dbReference>
<evidence type="ECO:0000256" key="2">
    <source>
        <dbReference type="ARBA" id="ARBA00022737"/>
    </source>
</evidence>
<dbReference type="SUPFAM" id="SSF48371">
    <property type="entry name" value="ARM repeat"/>
    <property type="match status" value="1"/>
</dbReference>
<evidence type="ECO:0000256" key="1">
    <source>
        <dbReference type="ARBA" id="ARBA00007657"/>
    </source>
</evidence>
<sequence>MATINPTTATASTISGLLQKLGDSDPDFRFMSLNDLLLVLINGRPEILTNDYNTASKTVDHLVRALDDQNGEVQNLAIKCLGPLVHRLPLAIVATLMEKLTALRLKNSVDNTVPAMALKAVVVALPAPTPGESPTRENVDAYSTINRVLVPRFIGLQTSAKVTTSGRSSTHHQRQVAAAAHPSGSTSASDSILDINANPTAESVDVLIEVVRCFGPMLQPFEVEALQEAVFTVLHSSRGNSAVKKRAVVAASILAVYLSEDALAKVITLTVQALDKNDPATQRLYISILGSMARSIPLRFGRHIGDVVPFILNALNEAELEKQLEAISDGNDPSDFNDVREAALVALDAFLASCPNQMRPYTNEAIQACLRYVKYDPNYVSDDDDMEDADADDDDDEFGVGDDDDEFDADAGFDDDDDASWKVRRCAAKAIHTLISTRSSGDLLDNGVLYREAAPLLIKRFEEREETVRLEVISAVSLLVRKTGEGVIPEFSLDSLDAQNEAGAQLPLSRKRRRQSSVTGANLRQNSTAGIPLSPTLERRLSIPTSGPRADLAEQTRAIVTACSKILKGKQVPTKQAAVNLLNDIVAVQRGGLSDYFELVFDLILETVKSPSASTASSSLSMGGGNASATPTTLRIAALRLVGHIANTHSSQVLQPYLPRVVDAVLSAVSDRFYKLSAEAIAASEEVIKSVTPPRSRSAAAAKFKPEIQKLYDVLMDRATTPSVDTEVRRRAIQALGTLLSRTGAEGGALLAVDKRNTALASLLELLSNETSRLAAVRAIDVIAASATATVPFDGQWTRSVAVHLSAQLGKANHSLRGSCIHALRHLVQSPAAQGELDDNTISVLVTALYPVISRNDQRLLNPSLRVLKVLVEVNPALVVTPEVIQSVCALLQTSGAAAVLDPLLQLVTVIGRSGHGQLLMKGLLQDVGVIGDPAIVGKLVGNLLVASGGSAGVTIDSFIKETQTFKADQVRASLALSVLGEAGLRLGKDSPIKPELFLEQFTSDYDKVSIAAAVALGRAGAGNVPQYLPVILQGLTANNNTQYLLLQSIKEVLQQVTTDRTDISEYTAEIWDKLLQVAEVENNKAVCAECMGRLAITAPETYIPKLQGLLDNQSPALRAISVQAIRYALPDTGEAFDAILREHLVAMLNKALGDKDMEIRRLAMTALNSAANNKPELILGHLNELLPYIMEESKPKPELVREVMMGPFKHLVDDGLEVRKGAYETLYALMESAFSRISILSLFDRVIDGLGDEHDIRAMCTLMVSRLAYIAPEETTRHLNSIADKFRATLSTKLKDNAVKQEHEKQEDANKSVLRATLLLADRLKAALNDGSTTVDVGAHQTWSQYWEWVNRSFDGQLRTLRTENRDKGGVY</sequence>
<organism evidence="6 7">
    <name type="scientific">Sporothrix curviconia</name>
    <dbReference type="NCBI Taxonomy" id="1260050"/>
    <lineage>
        <taxon>Eukaryota</taxon>
        <taxon>Fungi</taxon>
        <taxon>Dikarya</taxon>
        <taxon>Ascomycota</taxon>
        <taxon>Pezizomycotina</taxon>
        <taxon>Sordariomycetes</taxon>
        <taxon>Sordariomycetidae</taxon>
        <taxon>Ophiostomatales</taxon>
        <taxon>Ophiostomataceae</taxon>
        <taxon>Sporothrix</taxon>
    </lineage>
</organism>
<name>A0ABP0BEB0_9PEZI</name>
<dbReference type="Pfam" id="PF08623">
    <property type="entry name" value="TIP120"/>
    <property type="match status" value="1"/>
</dbReference>
<dbReference type="PANTHER" id="PTHR12696">
    <property type="entry name" value="TIP120"/>
    <property type="match status" value="1"/>
</dbReference>
<feature type="compositionally biased region" description="Polar residues" evidence="4">
    <location>
        <begin position="516"/>
        <end position="529"/>
    </location>
</feature>
<accession>A0ABP0BEB0</accession>
<dbReference type="EMBL" id="CAWUHB010000014">
    <property type="protein sequence ID" value="CAK7217968.1"/>
    <property type="molecule type" value="Genomic_DNA"/>
</dbReference>
<dbReference type="InterPro" id="IPR016024">
    <property type="entry name" value="ARM-type_fold"/>
</dbReference>